<reference evidence="2" key="1">
    <citation type="submission" date="2016-07" db="EMBL/GenBank/DDBJ databases">
        <authorList>
            <person name="Florea S."/>
            <person name="Webb J.S."/>
            <person name="Jaromczyk J."/>
            <person name="Schardl C.L."/>
        </authorList>
    </citation>
    <scope>NUCLEOTIDE SEQUENCE [LARGE SCALE GENOMIC DNA]</scope>
</reference>
<name>A0A1C9EHN3_9CAUD</name>
<evidence type="ECO:0000313" key="1">
    <source>
        <dbReference type="EMBL" id="AON97297.1"/>
    </source>
</evidence>
<dbReference type="KEGG" id="vg:29056451"/>
<sequence length="122" mass="13226">MVNTDTLVSYDELVRAAADAALAGQNVAFVSAREPANGDALEAIVREIQPTNCTRVARSQYRRSVATIMGGRVSFVVATRDAGRGWDIDLLCLHDPEGYREGALDSLLLAAHRGRVLRSEAR</sequence>
<dbReference type="RefSeq" id="YP_009289813.1">
    <property type="nucleotide sequence ID" value="NC_031099.1"/>
</dbReference>
<gene>
    <name evidence="1" type="primary">4</name>
    <name evidence="1" type="ORF">SEA_HEDWIG_4</name>
</gene>
<dbReference type="Proteomes" id="UP000203073">
    <property type="component" value="Segment"/>
</dbReference>
<keyword evidence="2" id="KW-1185">Reference proteome</keyword>
<dbReference type="GeneID" id="29056451"/>
<evidence type="ECO:0000313" key="2">
    <source>
        <dbReference type="Proteomes" id="UP000203073"/>
    </source>
</evidence>
<proteinExistence type="predicted"/>
<protein>
    <submittedName>
        <fullName evidence="1">Uncharacterized protein</fullName>
    </submittedName>
</protein>
<dbReference type="EMBL" id="KX557279">
    <property type="protein sequence ID" value="AON97297.1"/>
    <property type="molecule type" value="Genomic_DNA"/>
</dbReference>
<accession>A0A1C9EHN3</accession>
<organism evidence="1 2">
    <name type="scientific">Gordonia phage Hedwig</name>
    <dbReference type="NCBI Taxonomy" id="1887648"/>
    <lineage>
        <taxon>Viruses</taxon>
        <taxon>Duplodnaviria</taxon>
        <taxon>Heunggongvirae</taxon>
        <taxon>Uroviricota</taxon>
        <taxon>Caudoviricetes</taxon>
        <taxon>Hedwigvirus</taxon>
        <taxon>Hedwigvirus hedwig</taxon>
    </lineage>
</organism>